<dbReference type="InterPro" id="IPR001304">
    <property type="entry name" value="C-type_lectin-like"/>
</dbReference>
<proteinExistence type="predicted"/>
<dbReference type="Gene3D" id="2.10.25.10">
    <property type="entry name" value="Laminin"/>
    <property type="match status" value="1"/>
</dbReference>
<dbReference type="InterPro" id="IPR016186">
    <property type="entry name" value="C-type_lectin-like/link_sf"/>
</dbReference>
<dbReference type="PANTHER" id="PTHR47324:SF1">
    <property type="entry name" value="EGF-LIKE DOMAIN-CONTAINING PROTEIN-RELATED"/>
    <property type="match status" value="1"/>
</dbReference>
<dbReference type="STRING" id="29170.A0A368G632"/>
<dbReference type="Pfam" id="PF00059">
    <property type="entry name" value="Lectin_C"/>
    <property type="match status" value="1"/>
</dbReference>
<dbReference type="PROSITE" id="PS00022">
    <property type="entry name" value="EGF_1"/>
    <property type="match status" value="1"/>
</dbReference>
<evidence type="ECO:0000313" key="4">
    <source>
        <dbReference type="EMBL" id="RCN39886.1"/>
    </source>
</evidence>
<dbReference type="SUPFAM" id="SSF56436">
    <property type="entry name" value="C-type lectin-like"/>
    <property type="match status" value="1"/>
</dbReference>
<feature type="domain" description="C-type lectin" evidence="3">
    <location>
        <begin position="487"/>
        <end position="598"/>
    </location>
</feature>
<accession>A0A368G632</accession>
<comment type="caution">
    <text evidence="4">The sequence shown here is derived from an EMBL/GenBank/DDBJ whole genome shotgun (WGS) entry which is preliminary data.</text>
</comment>
<keyword evidence="1" id="KW-1015">Disulfide bond</keyword>
<dbReference type="SUPFAM" id="SSF57196">
    <property type="entry name" value="EGF/Laminin"/>
    <property type="match status" value="1"/>
</dbReference>
<dbReference type="CDD" id="cd00054">
    <property type="entry name" value="EGF_CA"/>
    <property type="match status" value="1"/>
</dbReference>
<gene>
    <name evidence="4" type="ORF">ANCCAN_14196</name>
</gene>
<reference evidence="4 5" key="1">
    <citation type="submission" date="2014-10" db="EMBL/GenBank/DDBJ databases">
        <title>Draft genome of the hookworm Ancylostoma caninum.</title>
        <authorList>
            <person name="Mitreva M."/>
        </authorList>
    </citation>
    <scope>NUCLEOTIDE SEQUENCE [LARGE SCALE GENOMIC DNA]</scope>
    <source>
        <strain evidence="4 5">Baltimore</strain>
    </source>
</reference>
<evidence type="ECO:0000313" key="5">
    <source>
        <dbReference type="Proteomes" id="UP000252519"/>
    </source>
</evidence>
<dbReference type="PANTHER" id="PTHR47324">
    <property type="entry name" value="PROTEIN IRG-7-RELATED"/>
    <property type="match status" value="1"/>
</dbReference>
<evidence type="ECO:0008006" key="6">
    <source>
        <dbReference type="Google" id="ProtNLM"/>
    </source>
</evidence>
<dbReference type="Proteomes" id="UP000252519">
    <property type="component" value="Unassembled WGS sequence"/>
</dbReference>
<protein>
    <recommendedName>
        <fullName evidence="6">Lectin C-type domain protein</fullName>
    </recommendedName>
</protein>
<feature type="domain" description="EGF-like" evidence="2">
    <location>
        <begin position="171"/>
        <end position="204"/>
    </location>
</feature>
<dbReference type="Gene3D" id="3.10.100.10">
    <property type="entry name" value="Mannose-Binding Protein A, subunit A"/>
    <property type="match status" value="1"/>
</dbReference>
<dbReference type="AlphaFoldDB" id="A0A368G632"/>
<evidence type="ECO:0000259" key="3">
    <source>
        <dbReference type="PROSITE" id="PS50041"/>
    </source>
</evidence>
<dbReference type="PROSITE" id="PS50026">
    <property type="entry name" value="EGF_3"/>
    <property type="match status" value="1"/>
</dbReference>
<dbReference type="InterPro" id="IPR053295">
    <property type="entry name" value="Innate_immunity_reg"/>
</dbReference>
<name>A0A368G632_ANCCA</name>
<dbReference type="InterPro" id="IPR000742">
    <property type="entry name" value="EGF"/>
</dbReference>
<comment type="caution">
    <text evidence="1">Lacks conserved residue(s) required for the propagation of feature annotation.</text>
</comment>
<organism evidence="4 5">
    <name type="scientific">Ancylostoma caninum</name>
    <name type="common">Dog hookworm</name>
    <dbReference type="NCBI Taxonomy" id="29170"/>
    <lineage>
        <taxon>Eukaryota</taxon>
        <taxon>Metazoa</taxon>
        <taxon>Ecdysozoa</taxon>
        <taxon>Nematoda</taxon>
        <taxon>Chromadorea</taxon>
        <taxon>Rhabditida</taxon>
        <taxon>Rhabditina</taxon>
        <taxon>Rhabditomorpha</taxon>
        <taxon>Strongyloidea</taxon>
        <taxon>Ancylostomatidae</taxon>
        <taxon>Ancylostomatinae</taxon>
        <taxon>Ancylostoma</taxon>
    </lineage>
</organism>
<dbReference type="EMBL" id="JOJR01000315">
    <property type="protein sequence ID" value="RCN39886.1"/>
    <property type="molecule type" value="Genomic_DNA"/>
</dbReference>
<dbReference type="OrthoDB" id="5836209at2759"/>
<feature type="disulfide bond" evidence="1">
    <location>
        <begin position="194"/>
        <end position="203"/>
    </location>
</feature>
<keyword evidence="1" id="KW-0245">EGF-like domain</keyword>
<dbReference type="PROSITE" id="PS01186">
    <property type="entry name" value="EGF_2"/>
    <property type="match status" value="1"/>
</dbReference>
<dbReference type="SMART" id="SM00034">
    <property type="entry name" value="CLECT"/>
    <property type="match status" value="1"/>
</dbReference>
<dbReference type="PROSITE" id="PS50041">
    <property type="entry name" value="C_TYPE_LECTIN_2"/>
    <property type="match status" value="1"/>
</dbReference>
<dbReference type="InterPro" id="IPR016187">
    <property type="entry name" value="CTDL_fold"/>
</dbReference>
<sequence>MHLTNYRLDSPPERVHAALTVRAIRDNRPVTFFVRDSFGFAIQRAGVMYCAQAPTTSQYDLFWGVVPRLDTDEVFLQPYHNVPQSVVMHLTNYRLDSPPERVHAALTVRAIRDNRPVTFFVRDSFGFAIQRAGVMYCAQVQPTPEPPPHQCQNGGIINAANTTCFCPPGFTGTYCQQIVCYNGGTPAGQSSCRCPTGWTGAFCELAKCTDRGVDPEYMRTNVDMVFILELTEQAHAQVYYLNTVFADLIRDIQSQHDRWITRYIIAGYNSTCGFQPYEEAQLGQGNPSRKANHLDSGAEVMYMSPSSDPAGVVAFMDQLAQQVPTDKGCSVQLWRAVDHVSRMIRFGSYVEIFTASPQDQSMFDNFYTAYENARGLAVRVNAFVNIFDKGYACNATDNDFNTLFYLTSSTTGYNYPLHPFDVPTMVFFPIDAYAQTIQLNAIGFNKTVKIFDGNGNEQPSMVILSDPTTGWDILEVRKQCDKEWDQVDQYCIRFEARQFTYDEADRFCHDAGGSLIDDLSETKHHYLLKEGDNFDFWIGLTNPNGSGWVWDRPDGTPMLPVMPCISLMITCSTGNWRTTIPQQAQMQELVDLTKPTYWVGDVEPPYDPNQKCVFWDGNQASGNTW</sequence>
<keyword evidence="5" id="KW-1185">Reference proteome</keyword>
<evidence type="ECO:0000259" key="2">
    <source>
        <dbReference type="PROSITE" id="PS50026"/>
    </source>
</evidence>
<dbReference type="CDD" id="cd00037">
    <property type="entry name" value="CLECT"/>
    <property type="match status" value="1"/>
</dbReference>
<evidence type="ECO:0000256" key="1">
    <source>
        <dbReference type="PROSITE-ProRule" id="PRU00076"/>
    </source>
</evidence>